<gene>
    <name evidence="1" type="ORF">NG792_19075</name>
</gene>
<evidence type="ECO:0000313" key="2">
    <source>
        <dbReference type="Proteomes" id="UP001525961"/>
    </source>
</evidence>
<reference evidence="1 2" key="1">
    <citation type="journal article" date="2022" name="Front. Microbiol.">
        <title>High genomic differentiation and limited gene flow indicate recent cryptic speciation within the genus Laspinema (cyanobacteria).</title>
        <authorList>
            <person name="Stanojkovic A."/>
            <person name="Skoupy S."/>
            <person name="Skaloud P."/>
            <person name="Dvorak P."/>
        </authorList>
    </citation>
    <scope>NUCLEOTIDE SEQUENCE [LARGE SCALE GENOMIC DNA]</scope>
    <source>
        <strain evidence="1 2">D3b</strain>
    </source>
</reference>
<keyword evidence="2" id="KW-1185">Reference proteome</keyword>
<dbReference type="RefSeq" id="WP_261236464.1">
    <property type="nucleotide sequence ID" value="NZ_JAMXFA010000028.1"/>
</dbReference>
<dbReference type="EMBL" id="JAMXFA010000028">
    <property type="protein sequence ID" value="MCT7979825.1"/>
    <property type="molecule type" value="Genomic_DNA"/>
</dbReference>
<accession>A0ABT2NAT8</accession>
<name>A0ABT2NAT8_9CYAN</name>
<organism evidence="1 2">
    <name type="scientific">Laspinema olomoucense D3b</name>
    <dbReference type="NCBI Taxonomy" id="2953688"/>
    <lineage>
        <taxon>Bacteria</taxon>
        <taxon>Bacillati</taxon>
        <taxon>Cyanobacteriota</taxon>
        <taxon>Cyanophyceae</taxon>
        <taxon>Oscillatoriophycideae</taxon>
        <taxon>Oscillatoriales</taxon>
        <taxon>Laspinemataceae</taxon>
        <taxon>Laspinema</taxon>
        <taxon>Laspinema olomoucense</taxon>
    </lineage>
</organism>
<proteinExistence type="predicted"/>
<comment type="caution">
    <text evidence="1">The sequence shown here is derived from an EMBL/GenBank/DDBJ whole genome shotgun (WGS) entry which is preliminary data.</text>
</comment>
<evidence type="ECO:0000313" key="1">
    <source>
        <dbReference type="EMBL" id="MCT7979825.1"/>
    </source>
</evidence>
<protein>
    <submittedName>
        <fullName evidence="1">Uncharacterized protein</fullName>
    </submittedName>
</protein>
<sequence length="267" mass="30382">MLLSRVVGAILIDLAAAQDAANEYSSQLSRKYKKYSRESNADEHNILSDFPVPNGLLKGIKLDLKFVINDLDTQAGSEDLFTTAIFTEYARGVAEKAVKLLNDFIDSKKTLLDDQAKKQWGNVQKNAQSSTFLNYLAGKIYSELFQERHILMEPERTLNKEKTKSVIIEALKKYLLEHPDLKPIVTEAKSNEQINESYQREVDRFVNDLDSTFEDLPNRFHNLDVIVTGDRLKDFPADIVSSISINADLTNYQWLFKESSAKLEALK</sequence>
<dbReference type="Proteomes" id="UP001525961">
    <property type="component" value="Unassembled WGS sequence"/>
</dbReference>